<accession>A0A9P7GG44</accession>
<dbReference type="Proteomes" id="UP000717328">
    <property type="component" value="Unassembled WGS sequence"/>
</dbReference>
<sequence length="288" mass="32669">MILTWISFAHPAMIYQLPNSTDPCYAPFGKGQHTFLIDMYTGNSDPSIKGEVFWKALERIALTDGKNGLPPIDRIMIGYATDRLHSTIWAALQNLRPRELHMFLGSCKLNIRQPTHLPSRPLFLDTNPNDGVVTKMRYNLKYGSPKLFGSVRGLFIHHPAALDNFVRMCEENYGLAQQLERLALRTSASSVARQPPKDKFFATLSGCAALRDMLVLITEKDVDSDSCSQWTMCATNGSWLPRLQHFGLFFLFDARLPASQVVEVARRWHPVFVQKVICKARPHLQVMH</sequence>
<evidence type="ECO:0000313" key="2">
    <source>
        <dbReference type="Proteomes" id="UP000717328"/>
    </source>
</evidence>
<reference evidence="1" key="1">
    <citation type="submission" date="2021-02" db="EMBL/GenBank/DDBJ databases">
        <authorList>
            <person name="Nieuwenhuis M."/>
            <person name="Van De Peppel L.J.J."/>
        </authorList>
    </citation>
    <scope>NUCLEOTIDE SEQUENCE</scope>
    <source>
        <strain evidence="1">D49</strain>
    </source>
</reference>
<dbReference type="AlphaFoldDB" id="A0A9P7GG44"/>
<keyword evidence="2" id="KW-1185">Reference proteome</keyword>
<gene>
    <name evidence="1" type="ORF">H0H81_001123</name>
</gene>
<organism evidence="1 2">
    <name type="scientific">Sphagnurus paluster</name>
    <dbReference type="NCBI Taxonomy" id="117069"/>
    <lineage>
        <taxon>Eukaryota</taxon>
        <taxon>Fungi</taxon>
        <taxon>Dikarya</taxon>
        <taxon>Basidiomycota</taxon>
        <taxon>Agaricomycotina</taxon>
        <taxon>Agaricomycetes</taxon>
        <taxon>Agaricomycetidae</taxon>
        <taxon>Agaricales</taxon>
        <taxon>Tricholomatineae</taxon>
        <taxon>Lyophyllaceae</taxon>
        <taxon>Sphagnurus</taxon>
    </lineage>
</organism>
<dbReference type="OrthoDB" id="3097204at2759"/>
<proteinExistence type="predicted"/>
<reference evidence="1" key="2">
    <citation type="submission" date="2021-10" db="EMBL/GenBank/DDBJ databases">
        <title>Phylogenomics reveals ancestral predisposition of the termite-cultivated fungus Termitomyces towards a domesticated lifestyle.</title>
        <authorList>
            <person name="Auxier B."/>
            <person name="Grum-Grzhimaylo A."/>
            <person name="Cardenas M.E."/>
            <person name="Lodge J.D."/>
            <person name="Laessoe T."/>
            <person name="Pedersen O."/>
            <person name="Smith M.E."/>
            <person name="Kuyper T.W."/>
            <person name="Franco-Molano E.A."/>
            <person name="Baroni T.J."/>
            <person name="Aanen D.K."/>
        </authorList>
    </citation>
    <scope>NUCLEOTIDE SEQUENCE</scope>
    <source>
        <strain evidence="1">D49</strain>
    </source>
</reference>
<evidence type="ECO:0000313" key="1">
    <source>
        <dbReference type="EMBL" id="KAG5649997.1"/>
    </source>
</evidence>
<protein>
    <submittedName>
        <fullName evidence="1">Uncharacterized protein</fullName>
    </submittedName>
</protein>
<comment type="caution">
    <text evidence="1">The sequence shown here is derived from an EMBL/GenBank/DDBJ whole genome shotgun (WGS) entry which is preliminary data.</text>
</comment>
<dbReference type="EMBL" id="JABCKI010000596">
    <property type="protein sequence ID" value="KAG5649997.1"/>
    <property type="molecule type" value="Genomic_DNA"/>
</dbReference>
<name>A0A9P7GG44_9AGAR</name>